<keyword evidence="1" id="KW-0472">Membrane</keyword>
<evidence type="ECO:0000313" key="2">
    <source>
        <dbReference type="EMBL" id="SVE24239.1"/>
    </source>
</evidence>
<accession>A0A383BWJ6</accession>
<protein>
    <submittedName>
        <fullName evidence="2">Uncharacterized protein</fullName>
    </submittedName>
</protein>
<gene>
    <name evidence="2" type="ORF">METZ01_LOCUS477093</name>
</gene>
<keyword evidence="1" id="KW-1133">Transmembrane helix</keyword>
<organism evidence="2">
    <name type="scientific">marine metagenome</name>
    <dbReference type="NCBI Taxonomy" id="408172"/>
    <lineage>
        <taxon>unclassified sequences</taxon>
        <taxon>metagenomes</taxon>
        <taxon>ecological metagenomes</taxon>
    </lineage>
</organism>
<sequence length="93" mass="10487">MGSALSRMIEDESHESLMGGYWVLIRRFVWVMIPILMIFGGIAMKWSSLWIAIIVGASLGPLMTLERKFIEWGQKAEGESNKASATRRKGKDN</sequence>
<dbReference type="AlphaFoldDB" id="A0A383BWJ6"/>
<reference evidence="2" key="1">
    <citation type="submission" date="2018-05" db="EMBL/GenBank/DDBJ databases">
        <authorList>
            <person name="Lanie J.A."/>
            <person name="Ng W.-L."/>
            <person name="Kazmierczak K.M."/>
            <person name="Andrzejewski T.M."/>
            <person name="Davidsen T.M."/>
            <person name="Wayne K.J."/>
            <person name="Tettelin H."/>
            <person name="Glass J.I."/>
            <person name="Rusch D."/>
            <person name="Podicherti R."/>
            <person name="Tsui H.-C.T."/>
            <person name="Winkler M.E."/>
        </authorList>
    </citation>
    <scope>NUCLEOTIDE SEQUENCE</scope>
</reference>
<evidence type="ECO:0000256" key="1">
    <source>
        <dbReference type="SAM" id="Phobius"/>
    </source>
</evidence>
<feature type="transmembrane region" description="Helical" evidence="1">
    <location>
        <begin position="48"/>
        <end position="65"/>
    </location>
</feature>
<keyword evidence="1" id="KW-0812">Transmembrane</keyword>
<proteinExistence type="predicted"/>
<feature type="transmembrane region" description="Helical" evidence="1">
    <location>
        <begin position="21"/>
        <end position="42"/>
    </location>
</feature>
<name>A0A383BWJ6_9ZZZZ</name>
<dbReference type="EMBL" id="UINC01203810">
    <property type="protein sequence ID" value="SVE24239.1"/>
    <property type="molecule type" value="Genomic_DNA"/>
</dbReference>